<evidence type="ECO:0000313" key="2">
    <source>
        <dbReference type="EMBL" id="KAA9007077.1"/>
    </source>
</evidence>
<dbReference type="InterPro" id="IPR009078">
    <property type="entry name" value="Ferritin-like_SF"/>
</dbReference>
<evidence type="ECO:0000259" key="1">
    <source>
        <dbReference type="Pfam" id="PF09537"/>
    </source>
</evidence>
<dbReference type="InterPro" id="IPR012347">
    <property type="entry name" value="Ferritin-like"/>
</dbReference>
<dbReference type="CDD" id="cd00657">
    <property type="entry name" value="Ferritin_like"/>
    <property type="match status" value="1"/>
</dbReference>
<dbReference type="Gene3D" id="1.20.1260.10">
    <property type="match status" value="1"/>
</dbReference>
<sequence length="147" mass="16162">MVTTVGNETGTADLVQNLLRLEYDAIAAYDATLERLDDDGAKSAIADFRGDHTRHVDELKSIATRHGIDVPSESDMKSLLTTGKVAMANLAGDKSVLKAMKTNEDDTVQAYRQAASNSEADPEMKRVFEAAQADEERHRAWMESHSH</sequence>
<dbReference type="EMBL" id="VYQE01000004">
    <property type="protein sequence ID" value="KAA9007077.1"/>
    <property type="molecule type" value="Genomic_DNA"/>
</dbReference>
<proteinExistence type="predicted"/>
<comment type="caution">
    <text evidence="2">The sequence shown here is derived from an EMBL/GenBank/DDBJ whole genome shotgun (WGS) entry which is preliminary data.</text>
</comment>
<dbReference type="AlphaFoldDB" id="A0A5J5GG67"/>
<accession>A0A5J5GG67</accession>
<reference evidence="2 3" key="1">
    <citation type="submission" date="2019-09" db="EMBL/GenBank/DDBJ databases">
        <authorList>
            <person name="Park J.-S."/>
            <person name="Choi H.-J."/>
        </authorList>
    </citation>
    <scope>NUCLEOTIDE SEQUENCE [LARGE SCALE GENOMIC DNA]</scope>
    <source>
        <strain evidence="2 3">176SS1-4</strain>
    </source>
</reference>
<gene>
    <name evidence="2" type="ORF">F3S47_15035</name>
</gene>
<evidence type="ECO:0000313" key="3">
    <source>
        <dbReference type="Proteomes" id="UP000326554"/>
    </source>
</evidence>
<protein>
    <submittedName>
        <fullName evidence="2">Ferritin-like domain-containing protein</fullName>
    </submittedName>
</protein>
<dbReference type="RefSeq" id="WP_150446096.1">
    <property type="nucleotide sequence ID" value="NZ_VYQE01000004.1"/>
</dbReference>
<keyword evidence="3" id="KW-1185">Reference proteome</keyword>
<dbReference type="Pfam" id="PF09537">
    <property type="entry name" value="DUF2383"/>
    <property type="match status" value="1"/>
</dbReference>
<feature type="domain" description="DUF2383" evidence="1">
    <location>
        <begin position="15"/>
        <end position="115"/>
    </location>
</feature>
<dbReference type="SUPFAM" id="SSF47240">
    <property type="entry name" value="Ferritin-like"/>
    <property type="match status" value="1"/>
</dbReference>
<dbReference type="Proteomes" id="UP000326554">
    <property type="component" value="Unassembled WGS sequence"/>
</dbReference>
<dbReference type="InterPro" id="IPR019052">
    <property type="entry name" value="DUF2383"/>
</dbReference>
<name>A0A5J5GG67_9RHOB</name>
<organism evidence="2 3">
    <name type="scientific">Histidinibacterium aquaticum</name>
    <dbReference type="NCBI Taxonomy" id="2613962"/>
    <lineage>
        <taxon>Bacteria</taxon>
        <taxon>Pseudomonadati</taxon>
        <taxon>Pseudomonadota</taxon>
        <taxon>Alphaproteobacteria</taxon>
        <taxon>Rhodobacterales</taxon>
        <taxon>Paracoccaceae</taxon>
        <taxon>Histidinibacterium</taxon>
    </lineage>
</organism>